<reference evidence="1 2" key="1">
    <citation type="submission" date="2018-11" db="EMBL/GenBank/DDBJ databases">
        <authorList>
            <consortium name="Pathogen Informatics"/>
        </authorList>
    </citation>
    <scope>NUCLEOTIDE SEQUENCE [LARGE SCALE GENOMIC DNA]</scope>
</reference>
<dbReference type="PANTHER" id="PTHR10799">
    <property type="entry name" value="SNF2/RAD54 HELICASE FAMILY"/>
    <property type="match status" value="1"/>
</dbReference>
<dbReference type="SUPFAM" id="SSF52540">
    <property type="entry name" value="P-loop containing nucleoside triphosphate hydrolases"/>
    <property type="match status" value="1"/>
</dbReference>
<dbReference type="InterPro" id="IPR027417">
    <property type="entry name" value="P-loop_NTPase"/>
</dbReference>
<evidence type="ECO:0000313" key="1">
    <source>
        <dbReference type="EMBL" id="VDM71479.1"/>
    </source>
</evidence>
<keyword evidence="2" id="KW-1185">Reference proteome</keyword>
<evidence type="ECO:0000313" key="2">
    <source>
        <dbReference type="Proteomes" id="UP000270094"/>
    </source>
</evidence>
<name>A0A3P7IWA6_STRVU</name>
<accession>A0A3P7IWA6</accession>
<dbReference type="Gene3D" id="3.40.50.300">
    <property type="entry name" value="P-loop containing nucleotide triphosphate hydrolases"/>
    <property type="match status" value="1"/>
</dbReference>
<protein>
    <recommendedName>
        <fullName evidence="3">Helicase C-terminal domain-containing protein</fullName>
    </recommendedName>
</protein>
<dbReference type="EMBL" id="UYYB01020592">
    <property type="protein sequence ID" value="VDM71479.1"/>
    <property type="molecule type" value="Genomic_DNA"/>
</dbReference>
<dbReference type="AlphaFoldDB" id="A0A3P7IWA6"/>
<sequence length="123" mass="14275">MARCHRIGQSKPVRVMRLIGRYTVEQHMHARIRDKLKFTDKVMGNDVTKLTAVDMLAMIKQSLGTLKEQTHVKYDLIACHFSLFPPLSYSALDYEHIFTLFWYVASLSNVNRDTMEEAEPSKL</sequence>
<proteinExistence type="predicted"/>
<dbReference type="OrthoDB" id="5857104at2759"/>
<gene>
    <name evidence="1" type="ORF">SVUK_LOCUS6477</name>
</gene>
<dbReference type="Proteomes" id="UP000270094">
    <property type="component" value="Unassembled WGS sequence"/>
</dbReference>
<evidence type="ECO:0008006" key="3">
    <source>
        <dbReference type="Google" id="ProtNLM"/>
    </source>
</evidence>
<organism evidence="1 2">
    <name type="scientific">Strongylus vulgaris</name>
    <name type="common">Blood worm</name>
    <dbReference type="NCBI Taxonomy" id="40348"/>
    <lineage>
        <taxon>Eukaryota</taxon>
        <taxon>Metazoa</taxon>
        <taxon>Ecdysozoa</taxon>
        <taxon>Nematoda</taxon>
        <taxon>Chromadorea</taxon>
        <taxon>Rhabditida</taxon>
        <taxon>Rhabditina</taxon>
        <taxon>Rhabditomorpha</taxon>
        <taxon>Strongyloidea</taxon>
        <taxon>Strongylidae</taxon>
        <taxon>Strongylus</taxon>
    </lineage>
</organism>